<feature type="domain" description="Protein kinase" evidence="11">
    <location>
        <begin position="716"/>
        <end position="987"/>
    </location>
</feature>
<feature type="region of interest" description="Disordered" evidence="9">
    <location>
        <begin position="543"/>
        <end position="572"/>
    </location>
</feature>
<gene>
    <name evidence="13" type="ORF">LWI28_011847</name>
</gene>
<evidence type="ECO:0000259" key="11">
    <source>
        <dbReference type="PROSITE" id="PS50011"/>
    </source>
</evidence>
<feature type="compositionally biased region" description="Basic and acidic residues" evidence="9">
    <location>
        <begin position="614"/>
        <end position="626"/>
    </location>
</feature>
<dbReference type="GO" id="GO:0005524">
    <property type="term" value="F:ATP binding"/>
    <property type="evidence" value="ECO:0007669"/>
    <property type="project" value="InterPro"/>
</dbReference>
<feature type="transmembrane region" description="Helical" evidence="10">
    <location>
        <begin position="20"/>
        <end position="37"/>
    </location>
</feature>
<feature type="transmembrane region" description="Helical" evidence="10">
    <location>
        <begin position="581"/>
        <end position="603"/>
    </location>
</feature>
<feature type="compositionally biased region" description="Low complexity" evidence="9">
    <location>
        <begin position="55"/>
        <end position="64"/>
    </location>
</feature>
<feature type="compositionally biased region" description="Polar residues" evidence="9">
    <location>
        <begin position="629"/>
        <end position="639"/>
    </location>
</feature>
<dbReference type="PANTHER" id="PTHR48007:SF13">
    <property type="entry name" value="PROTEIN STRUBBELIG-RECEPTOR FAMILY 4"/>
    <property type="match status" value="1"/>
</dbReference>
<dbReference type="InterPro" id="IPR001611">
    <property type="entry name" value="Leu-rich_rpt"/>
</dbReference>
<dbReference type="FunFam" id="3.30.200.20:FF:000125">
    <property type="entry name" value="Protein STRUBBELIG-RECEPTOR FAMILY 8"/>
    <property type="match status" value="1"/>
</dbReference>
<dbReference type="PROSITE" id="PS50011">
    <property type="entry name" value="PROTEIN_KINASE_DOM"/>
    <property type="match status" value="1"/>
</dbReference>
<evidence type="ECO:0000256" key="1">
    <source>
        <dbReference type="ARBA" id="ARBA00004370"/>
    </source>
</evidence>
<dbReference type="InterPro" id="IPR013210">
    <property type="entry name" value="LRR_N_plant-typ"/>
</dbReference>
<feature type="domain" description="START" evidence="12">
    <location>
        <begin position="93"/>
        <end position="280"/>
    </location>
</feature>
<accession>A0AAD5P087</accession>
<dbReference type="CDD" id="cd08870">
    <property type="entry name" value="START_STARD2_7-like"/>
    <property type="match status" value="1"/>
</dbReference>
<name>A0AAD5P087_ACENE</name>
<dbReference type="PROSITE" id="PS51450">
    <property type="entry name" value="LRR"/>
    <property type="match status" value="1"/>
</dbReference>
<dbReference type="SUPFAM" id="SSF55961">
    <property type="entry name" value="Bet v1-like"/>
    <property type="match status" value="1"/>
</dbReference>
<evidence type="ECO:0000256" key="3">
    <source>
        <dbReference type="ARBA" id="ARBA00022692"/>
    </source>
</evidence>
<evidence type="ECO:0000256" key="8">
    <source>
        <dbReference type="ARBA" id="ARBA00023170"/>
    </source>
</evidence>
<keyword evidence="8" id="KW-0675">Receptor</keyword>
<keyword evidence="7 10" id="KW-0472">Membrane</keyword>
<dbReference type="InterPro" id="IPR001245">
    <property type="entry name" value="Ser-Thr/Tyr_kinase_cat_dom"/>
</dbReference>
<comment type="subcellular location">
    <subcellularLocation>
        <location evidence="1">Membrane</location>
    </subcellularLocation>
</comment>
<dbReference type="GO" id="GO:0004672">
    <property type="term" value="F:protein kinase activity"/>
    <property type="evidence" value="ECO:0007669"/>
    <property type="project" value="InterPro"/>
</dbReference>
<dbReference type="Proteomes" id="UP001064489">
    <property type="component" value="Chromosome 1"/>
</dbReference>
<dbReference type="GO" id="GO:0016020">
    <property type="term" value="C:membrane"/>
    <property type="evidence" value="ECO:0007669"/>
    <property type="project" value="UniProtKB-SubCell"/>
</dbReference>
<evidence type="ECO:0000313" key="14">
    <source>
        <dbReference type="Proteomes" id="UP001064489"/>
    </source>
</evidence>
<dbReference type="FunFam" id="3.80.10.10:FF:000062">
    <property type="entry name" value="protein STRUBBELIG-RECEPTOR FAMILY 3"/>
    <property type="match status" value="1"/>
</dbReference>
<evidence type="ECO:0000256" key="2">
    <source>
        <dbReference type="ARBA" id="ARBA00022614"/>
    </source>
</evidence>
<evidence type="ECO:0000256" key="10">
    <source>
        <dbReference type="SAM" id="Phobius"/>
    </source>
</evidence>
<dbReference type="Pfam" id="PF01852">
    <property type="entry name" value="START"/>
    <property type="match status" value="1"/>
</dbReference>
<dbReference type="EMBL" id="JAJSOW010000003">
    <property type="protein sequence ID" value="KAI9195115.1"/>
    <property type="molecule type" value="Genomic_DNA"/>
</dbReference>
<dbReference type="AlphaFoldDB" id="A0AAD5P087"/>
<keyword evidence="2" id="KW-0433">Leucine-rich repeat</keyword>
<dbReference type="Gene3D" id="1.10.510.10">
    <property type="entry name" value="Transferase(Phosphotransferase) domain 1"/>
    <property type="match status" value="1"/>
</dbReference>
<evidence type="ECO:0000259" key="12">
    <source>
        <dbReference type="PROSITE" id="PS50848"/>
    </source>
</evidence>
<dbReference type="GO" id="GO:0008289">
    <property type="term" value="F:lipid binding"/>
    <property type="evidence" value="ECO:0007669"/>
    <property type="project" value="InterPro"/>
</dbReference>
<keyword evidence="4" id="KW-0732">Signal</keyword>
<dbReference type="FunFam" id="1.10.510.10:FF:000095">
    <property type="entry name" value="protein STRUBBELIG-RECEPTOR FAMILY 8"/>
    <property type="match status" value="1"/>
</dbReference>
<dbReference type="SUPFAM" id="SSF52058">
    <property type="entry name" value="L domain-like"/>
    <property type="match status" value="1"/>
</dbReference>
<comment type="caution">
    <text evidence="13">The sequence shown here is derived from an EMBL/GenBank/DDBJ whole genome shotgun (WGS) entry which is preliminary data.</text>
</comment>
<dbReference type="InterPro" id="IPR000719">
    <property type="entry name" value="Prot_kinase_dom"/>
</dbReference>
<sequence length="1010" mass="112387">MGVSVLSSPSYDFWPQNVNGGYATLFALLFFLIYHFSKFRFSLSASPSPSPSPSPSSSSSASPSNDSHSRTSEVVSDADLKFLIQNLDDNNIQDEHWENVIDKRNNFMSYSAKCCRPKDGPLKYLSVTVFENCSTEILRDFYMANDYRIQWDKTIVEHMQLQLDTTKGIEFGRTIKKFPLLTPREYILAWRLWEGRDKTFYCFIKECEHPSAPRQKKYVRVTYFRSGWRIQKVPGRNACEIKMFHQEDNGLNVEMAKLAFSRGIWSYVCKMDNALRKYSVISHPQTSAAVSAVTLIQKVPLELEAINSISPPESPTATINGLYTSESKEKKLSRRPSKKVVAKGLLLLGGAICLSRGHSALGAKVAMAYILTKLHKRGASSSQSGQVSALNVLYSSLNSPSQLKGWKSSGGDPCGDSWKGITCSGSSVTEIRLSGIGVSGSLGYQLGNMKSVTYLDLSSNNLNNNIPYQLPPKLHQLDLSKNGLTGNVPYSISQMTDLKSLYLQNNQLTGSINVLAALPLDELNVENNKFTGWVPDSLKDVSKTGGNSWSSKAAPPPPPGTRPIAKRKKSSSGKKSSSVKVIIIVVSVMGALAVLVFAVGIFARRKRSSPSSHFLDEERSSERREFTPLASQELSSNDLRSQRKDYKENNSFNSNASVDLKSFQRSNSIGLKDPLTDRVKFLHDNEFANRLKAQRSTATRAIPYSLADLQTATANFATGRLLGEGTIGRAYRAKYQDGKVLIVKKIDSSLFRVGNRENFSETVANISRIRHTNVAELVGYCSEQGHHILVYDYYRNGSIHDFLHLSDDFSKPLTWNTRIRIALGTARAVEYLHEGCSPSLIHKNIKSSNILLDLELNPLLSDYGLANFHQRTSQNLGVGYNAPECTDPTAYTLKSDVYSFGVVMLELLTGRMPFDSKRAKSEQCLVRWAAPQLHDIDALAKMVDPALRGLYPPKSLSRFADIIALCVQPEPEFRPPMSEVVEALVRLVQRSTMNMRDDLAASRRTEDSDY</sequence>
<keyword evidence="3 10" id="KW-0812">Transmembrane</keyword>
<evidence type="ECO:0000256" key="4">
    <source>
        <dbReference type="ARBA" id="ARBA00022729"/>
    </source>
</evidence>
<feature type="region of interest" description="Disordered" evidence="9">
    <location>
        <begin position="50"/>
        <end position="71"/>
    </location>
</feature>
<dbReference type="FunFam" id="3.30.530.20:FF:000027">
    <property type="entry name" value="StAR-related lipid transfer protein 7, mitochondrial"/>
    <property type="match status" value="1"/>
</dbReference>
<evidence type="ECO:0000256" key="6">
    <source>
        <dbReference type="ARBA" id="ARBA00022989"/>
    </source>
</evidence>
<dbReference type="InterPro" id="IPR032675">
    <property type="entry name" value="LRR_dom_sf"/>
</dbReference>
<keyword evidence="6 10" id="KW-1133">Transmembrane helix</keyword>
<keyword evidence="14" id="KW-1185">Reference proteome</keyword>
<protein>
    <recommendedName>
        <fullName evidence="15">Protein kinase domain-containing protein</fullName>
    </recommendedName>
</protein>
<dbReference type="SUPFAM" id="SSF56112">
    <property type="entry name" value="Protein kinase-like (PK-like)"/>
    <property type="match status" value="1"/>
</dbReference>
<dbReference type="InterPro" id="IPR023393">
    <property type="entry name" value="START-like_dom_sf"/>
</dbReference>
<dbReference type="PROSITE" id="PS50848">
    <property type="entry name" value="START"/>
    <property type="match status" value="1"/>
</dbReference>
<dbReference type="InterPro" id="IPR011009">
    <property type="entry name" value="Kinase-like_dom_sf"/>
</dbReference>
<dbReference type="Gene3D" id="3.30.200.20">
    <property type="entry name" value="Phosphorylase Kinase, domain 1"/>
    <property type="match status" value="1"/>
</dbReference>
<reference evidence="13" key="2">
    <citation type="submission" date="2023-02" db="EMBL/GenBank/DDBJ databases">
        <authorList>
            <person name="Swenson N.G."/>
            <person name="Wegrzyn J.L."/>
            <person name="Mcevoy S.L."/>
        </authorList>
    </citation>
    <scope>NUCLEOTIDE SEQUENCE</scope>
    <source>
        <strain evidence="13">91603</strain>
        <tissue evidence="13">Leaf</tissue>
    </source>
</reference>
<dbReference type="Gene3D" id="3.30.530.20">
    <property type="match status" value="1"/>
</dbReference>
<proteinExistence type="predicted"/>
<keyword evidence="5" id="KW-0677">Repeat</keyword>
<evidence type="ECO:0000256" key="7">
    <source>
        <dbReference type="ARBA" id="ARBA00023136"/>
    </source>
</evidence>
<reference evidence="13" key="1">
    <citation type="journal article" date="2022" name="Plant J.">
        <title>Strategies of tolerance reflected in two North American maple genomes.</title>
        <authorList>
            <person name="McEvoy S.L."/>
            <person name="Sezen U.U."/>
            <person name="Trouern-Trend A."/>
            <person name="McMahon S.M."/>
            <person name="Schaberg P.G."/>
            <person name="Yang J."/>
            <person name="Wegrzyn J.L."/>
            <person name="Swenson N.G."/>
        </authorList>
    </citation>
    <scope>NUCLEOTIDE SEQUENCE</scope>
    <source>
        <strain evidence="13">91603</strain>
    </source>
</reference>
<dbReference type="InterPro" id="IPR046959">
    <property type="entry name" value="PRK1-6/SRF4-like"/>
</dbReference>
<evidence type="ECO:0000313" key="13">
    <source>
        <dbReference type="EMBL" id="KAI9195115.1"/>
    </source>
</evidence>
<dbReference type="Pfam" id="PF07714">
    <property type="entry name" value="PK_Tyr_Ser-Thr"/>
    <property type="match status" value="1"/>
</dbReference>
<dbReference type="InterPro" id="IPR002913">
    <property type="entry name" value="START_lipid-bd_dom"/>
</dbReference>
<dbReference type="PANTHER" id="PTHR48007">
    <property type="entry name" value="LEUCINE-RICH REPEAT RECEPTOR-LIKE PROTEIN KINASE PXC1"/>
    <property type="match status" value="1"/>
</dbReference>
<evidence type="ECO:0008006" key="15">
    <source>
        <dbReference type="Google" id="ProtNLM"/>
    </source>
</evidence>
<evidence type="ECO:0000256" key="9">
    <source>
        <dbReference type="SAM" id="MobiDB-lite"/>
    </source>
</evidence>
<organism evidence="13 14">
    <name type="scientific">Acer negundo</name>
    <name type="common">Box elder</name>
    <dbReference type="NCBI Taxonomy" id="4023"/>
    <lineage>
        <taxon>Eukaryota</taxon>
        <taxon>Viridiplantae</taxon>
        <taxon>Streptophyta</taxon>
        <taxon>Embryophyta</taxon>
        <taxon>Tracheophyta</taxon>
        <taxon>Spermatophyta</taxon>
        <taxon>Magnoliopsida</taxon>
        <taxon>eudicotyledons</taxon>
        <taxon>Gunneridae</taxon>
        <taxon>Pentapetalae</taxon>
        <taxon>rosids</taxon>
        <taxon>malvids</taxon>
        <taxon>Sapindales</taxon>
        <taxon>Sapindaceae</taxon>
        <taxon>Hippocastanoideae</taxon>
        <taxon>Acereae</taxon>
        <taxon>Acer</taxon>
    </lineage>
</organism>
<evidence type="ECO:0000256" key="5">
    <source>
        <dbReference type="ARBA" id="ARBA00022737"/>
    </source>
</evidence>
<dbReference type="Pfam" id="PF08263">
    <property type="entry name" value="LRRNT_2"/>
    <property type="match status" value="1"/>
</dbReference>
<dbReference type="Pfam" id="PF00560">
    <property type="entry name" value="LRR_1"/>
    <property type="match status" value="1"/>
</dbReference>
<dbReference type="Gene3D" id="3.80.10.10">
    <property type="entry name" value="Ribonuclease Inhibitor"/>
    <property type="match status" value="1"/>
</dbReference>
<feature type="region of interest" description="Disordered" evidence="9">
    <location>
        <begin position="611"/>
        <end position="640"/>
    </location>
</feature>